<proteinExistence type="predicted"/>
<dbReference type="PANTHER" id="PTHR32114">
    <property type="entry name" value="ABC TRANSPORTER ABCH.3"/>
    <property type="match status" value="1"/>
</dbReference>
<dbReference type="Pfam" id="PF02463">
    <property type="entry name" value="SMC_N"/>
    <property type="match status" value="1"/>
</dbReference>
<dbReference type="Proteomes" id="UP001237843">
    <property type="component" value="Unassembled WGS sequence"/>
</dbReference>
<feature type="coiled-coil region" evidence="1">
    <location>
        <begin position="416"/>
        <end position="479"/>
    </location>
</feature>
<dbReference type="Gene3D" id="3.40.50.300">
    <property type="entry name" value="P-loop containing nucleotide triphosphate hydrolases"/>
    <property type="match status" value="2"/>
</dbReference>
<dbReference type="EMBL" id="JAQTJH010000020">
    <property type="protein sequence ID" value="MDK2063163.1"/>
    <property type="molecule type" value="Genomic_DNA"/>
</dbReference>
<protein>
    <submittedName>
        <fullName evidence="3">SMC family ATPase</fullName>
    </submittedName>
</protein>
<dbReference type="Gene3D" id="1.10.287.510">
    <property type="entry name" value="Helix hairpin bin"/>
    <property type="match status" value="1"/>
</dbReference>
<reference evidence="3" key="2">
    <citation type="submission" date="2023-02" db="EMBL/GenBank/DDBJ databases">
        <authorList>
            <person name="Concha-Toloza M."/>
            <person name="Lopez-Cantillo M."/>
            <person name="Molina-Mora J."/>
            <person name="Collado L."/>
        </authorList>
    </citation>
    <scope>NUCLEOTIDE SEQUENCE</scope>
    <source>
        <strain evidence="3">FR1p273A</strain>
    </source>
</reference>
<gene>
    <name evidence="3" type="ORF">PT520_11615</name>
</gene>
<dbReference type="AlphaFoldDB" id="A0AAW6VU65"/>
<evidence type="ECO:0000313" key="3">
    <source>
        <dbReference type="EMBL" id="MDK2063163.1"/>
    </source>
</evidence>
<evidence type="ECO:0000259" key="2">
    <source>
        <dbReference type="Pfam" id="PF02463"/>
    </source>
</evidence>
<keyword evidence="1" id="KW-0175">Coiled coil</keyword>
<dbReference type="InterPro" id="IPR003395">
    <property type="entry name" value="RecF/RecN/SMC_N"/>
</dbReference>
<dbReference type="PANTHER" id="PTHR32114:SF2">
    <property type="entry name" value="ABC TRANSPORTER ABCH.3"/>
    <property type="match status" value="1"/>
</dbReference>
<dbReference type="RefSeq" id="WP_284075144.1">
    <property type="nucleotide sequence ID" value="NZ_JAQTJH010000020.1"/>
</dbReference>
<organism evidence="3 4">
    <name type="scientific">Aliarcobacter butzleri</name>
    <dbReference type="NCBI Taxonomy" id="28197"/>
    <lineage>
        <taxon>Bacteria</taxon>
        <taxon>Pseudomonadati</taxon>
        <taxon>Campylobacterota</taxon>
        <taxon>Epsilonproteobacteria</taxon>
        <taxon>Campylobacterales</taxon>
        <taxon>Arcobacteraceae</taxon>
        <taxon>Aliarcobacter</taxon>
    </lineage>
</organism>
<feature type="coiled-coil region" evidence="1">
    <location>
        <begin position="224"/>
        <end position="261"/>
    </location>
</feature>
<feature type="coiled-coil region" evidence="1">
    <location>
        <begin position="296"/>
        <end position="381"/>
    </location>
</feature>
<reference evidence="3" key="1">
    <citation type="journal article" date="2023" name="Antibiotics">
        <title>Genomic Characterization of Antibiotic-Resistant Campylobacterales Isolated from Chilean Poultry Meat.</title>
        <authorList>
            <person name="Concha-Toloza M."/>
            <person name="Lopez-Cantillo M."/>
            <person name="Molina-Mora J.A."/>
            <person name="Collado L."/>
        </authorList>
    </citation>
    <scope>NUCLEOTIDE SEQUENCE</scope>
    <source>
        <strain evidence="3">FR1p273A</strain>
    </source>
</reference>
<name>A0AAW6VU65_9BACT</name>
<evidence type="ECO:0000256" key="1">
    <source>
        <dbReference type="SAM" id="Coils"/>
    </source>
</evidence>
<feature type="domain" description="RecF/RecN/SMC N-terminal" evidence="2">
    <location>
        <begin position="3"/>
        <end position="83"/>
    </location>
</feature>
<sequence length="790" mass="91201">MILNSLDLLNFKKYTEKSFKFDEGLVGIIGKNGSGKSTIFEAILFALYGELKNKGSKDLIRNSSVSEKEPVSVSLEFEFDGLTYKVVREFRGKALSANAKFYKNEELITTGAKEVTNSIVKLVKMSKDAFMHTLFASQKELTSLSNLKPEDRKRMIRKLLGLEKIDTIETMLIEKSRGLKREIDAFREVLLSSDEIVAKESAIKTHNENKTSINTNLLSKSDELEAIKQKEIEAKKELDLLQKTKELKVKLSSELELIKNRLESNKLQQTKLSSELLELQQKQKELVVLEPVKIEFEQLQLKLKEQQQLKEIQLKKDGLNKEQIQLRDQYAKAKNDIAKLEFEVKDYEILKSKQKQLQNELEKAQTNIKDLEAQIKAINSLISGDQKIIDMTKSQIFQIEEIGKGSNCPTCTRPLLEEYDKVISSLSNTIQTLQKEKIEKQMLELKRVETLKETLDKQKDDLQNQIQELNTQITIIETKQQDLLNVNVYFKDVEEKGKKNKEELEKLSQYSYNEKFHQDMKDKEQTLKPKYDEYQKLHTLIQRVSIVQKDLEEIKKSIDQNIEAFTNKEVEINAVVYDETNHKIKLEEFTILQKQKDDITTVVNDFKVNIASIDGKIKTLQAPLDKNKEDQGKVATKVLDLSDYEKIKVSLSEFKTKLNSKVAPRISSIASSMYSQITKGKYQHIEVDNDFDFYIYDEGEKFPIDRFSGGEVDLANLVLRIAISKTLGELNGAGNIGFLAFDEVFGSQDETRRMEILEAFHTIKEQYRQIFLISHEIEIKEMFEKIVEVK</sequence>
<accession>A0AAW6VU65</accession>
<dbReference type="SUPFAM" id="SSF52540">
    <property type="entry name" value="P-loop containing nucleoside triphosphate hydrolases"/>
    <property type="match status" value="1"/>
</dbReference>
<dbReference type="InterPro" id="IPR027417">
    <property type="entry name" value="P-loop_NTPase"/>
</dbReference>
<comment type="caution">
    <text evidence="3">The sequence shown here is derived from an EMBL/GenBank/DDBJ whole genome shotgun (WGS) entry which is preliminary data.</text>
</comment>
<evidence type="ECO:0000313" key="4">
    <source>
        <dbReference type="Proteomes" id="UP001237843"/>
    </source>
</evidence>